<dbReference type="HOGENOM" id="CLU_019796_1_3_11"/>
<evidence type="ECO:0000313" key="8">
    <source>
        <dbReference type="Proteomes" id="UP000014417"/>
    </source>
</evidence>
<dbReference type="EMBL" id="AGZR01000009">
    <property type="protein sequence ID" value="EPD32459.1"/>
    <property type="molecule type" value="Genomic_DNA"/>
</dbReference>
<proteinExistence type="inferred from homology"/>
<organism evidence="7 8">
    <name type="scientific">Propionimicrobium lymphophilum ACS-093-V-SCH5</name>
    <dbReference type="NCBI Taxonomy" id="883161"/>
    <lineage>
        <taxon>Bacteria</taxon>
        <taxon>Bacillati</taxon>
        <taxon>Actinomycetota</taxon>
        <taxon>Actinomycetes</taxon>
        <taxon>Propionibacteriales</taxon>
        <taxon>Propionibacteriaceae</taxon>
        <taxon>Propionimicrobium</taxon>
    </lineage>
</organism>
<dbReference type="STRING" id="883161.HMPREF9306_02030"/>
<dbReference type="Pfam" id="PF02826">
    <property type="entry name" value="2-Hacid_dh_C"/>
    <property type="match status" value="1"/>
</dbReference>
<dbReference type="OrthoDB" id="9793626at2"/>
<dbReference type="Gene3D" id="3.40.50.720">
    <property type="entry name" value="NAD(P)-binding Rossmann-like Domain"/>
    <property type="match status" value="2"/>
</dbReference>
<evidence type="ECO:0000256" key="2">
    <source>
        <dbReference type="ARBA" id="ARBA00023002"/>
    </source>
</evidence>
<dbReference type="SUPFAM" id="SSF51735">
    <property type="entry name" value="NAD(P)-binding Rossmann-fold domains"/>
    <property type="match status" value="1"/>
</dbReference>
<evidence type="ECO:0000256" key="1">
    <source>
        <dbReference type="ARBA" id="ARBA00005854"/>
    </source>
</evidence>
<name>S2WXF3_9ACTN</name>
<feature type="domain" description="D-isomer specific 2-hydroxyacid dehydrogenase catalytic" evidence="5">
    <location>
        <begin position="41"/>
        <end position="336"/>
    </location>
</feature>
<dbReference type="InterPro" id="IPR029753">
    <property type="entry name" value="D-isomer_DH_CS"/>
</dbReference>
<dbReference type="CDD" id="cd12171">
    <property type="entry name" value="2-Hacid_dh_10"/>
    <property type="match status" value="1"/>
</dbReference>
<evidence type="ECO:0008006" key="9">
    <source>
        <dbReference type="Google" id="ProtNLM"/>
    </source>
</evidence>
<gene>
    <name evidence="7" type="ORF">HMPREF9306_02030</name>
</gene>
<dbReference type="InterPro" id="IPR036291">
    <property type="entry name" value="NAD(P)-bd_dom_sf"/>
</dbReference>
<evidence type="ECO:0000259" key="5">
    <source>
        <dbReference type="Pfam" id="PF00389"/>
    </source>
</evidence>
<dbReference type="GO" id="GO:0016616">
    <property type="term" value="F:oxidoreductase activity, acting on the CH-OH group of donors, NAD or NADP as acceptor"/>
    <property type="evidence" value="ECO:0007669"/>
    <property type="project" value="InterPro"/>
</dbReference>
<dbReference type="AlphaFoldDB" id="S2WXF3"/>
<dbReference type="InterPro" id="IPR006140">
    <property type="entry name" value="D-isomer_DH_NAD-bd"/>
</dbReference>
<evidence type="ECO:0000256" key="4">
    <source>
        <dbReference type="RuleBase" id="RU003719"/>
    </source>
</evidence>
<keyword evidence="3" id="KW-0520">NAD</keyword>
<sequence length="345" mass="36923">MKVLLAGDQFVTEEVLRKALFAELPDVEVAAISSTWPVPPFKDIAEVKEALGDEDELIDALKGCDVAFSHTFPFTEKVIASSPDLKMITICRGGPVNVNLDAATKHGVKVSFTPGRNAIATSEHSVGMIYAALRQIPQRHQEVVGGDWRSDYYIFDNVGPELAAATVGLIGYGAVGKLVAKTLLATGAEIVVFDPWADQSAAPKEITFVDSLEDLFKRSNIVSVHARATADNEHMINAEMISLMPEGGVIVNCARGSLVDYDAVCDAIDSGHLYAAAFDALPEEPLPSGHRLLSTPRITLTPHLGGASKDSARLAARIGAADIARFVEGEDIEHLANPKVLEDNN</sequence>
<dbReference type="PANTHER" id="PTHR42789">
    <property type="entry name" value="D-ISOMER SPECIFIC 2-HYDROXYACID DEHYDROGENASE FAMILY PROTEIN (AFU_ORTHOLOGUE AFUA_6G10090)"/>
    <property type="match status" value="1"/>
</dbReference>
<keyword evidence="8" id="KW-1185">Reference proteome</keyword>
<feature type="domain" description="D-isomer specific 2-hydroxyacid dehydrogenase NAD-binding" evidence="6">
    <location>
        <begin position="126"/>
        <end position="305"/>
    </location>
</feature>
<dbReference type="Proteomes" id="UP000014417">
    <property type="component" value="Unassembled WGS sequence"/>
</dbReference>
<comment type="similarity">
    <text evidence="1 4">Belongs to the D-isomer specific 2-hydroxyacid dehydrogenase family.</text>
</comment>
<keyword evidence="2 4" id="KW-0560">Oxidoreductase</keyword>
<accession>S2WXF3</accession>
<dbReference type="RefSeq" id="WP_016456834.1">
    <property type="nucleotide sequence ID" value="NZ_KE150269.1"/>
</dbReference>
<dbReference type="InterPro" id="IPR050857">
    <property type="entry name" value="D-2-hydroxyacid_DH"/>
</dbReference>
<protein>
    <recommendedName>
        <fullName evidence="9">Hydroxyacid dehydrogenase</fullName>
    </recommendedName>
</protein>
<evidence type="ECO:0000313" key="7">
    <source>
        <dbReference type="EMBL" id="EPD32459.1"/>
    </source>
</evidence>
<dbReference type="PANTHER" id="PTHR42789:SF1">
    <property type="entry name" value="D-ISOMER SPECIFIC 2-HYDROXYACID DEHYDROGENASE FAMILY PROTEIN (AFU_ORTHOLOGUE AFUA_6G10090)"/>
    <property type="match status" value="1"/>
</dbReference>
<dbReference type="SUPFAM" id="SSF52283">
    <property type="entry name" value="Formate/glycerate dehydrogenase catalytic domain-like"/>
    <property type="match status" value="1"/>
</dbReference>
<dbReference type="PATRIC" id="fig|883161.3.peg.2020"/>
<dbReference type="Pfam" id="PF00389">
    <property type="entry name" value="2-Hacid_dh"/>
    <property type="match status" value="1"/>
</dbReference>
<evidence type="ECO:0000259" key="6">
    <source>
        <dbReference type="Pfam" id="PF02826"/>
    </source>
</evidence>
<dbReference type="InterPro" id="IPR006139">
    <property type="entry name" value="D-isomer_2_OHA_DH_cat_dom"/>
</dbReference>
<dbReference type="PROSITE" id="PS00671">
    <property type="entry name" value="D_2_HYDROXYACID_DH_3"/>
    <property type="match status" value="1"/>
</dbReference>
<dbReference type="GO" id="GO:0051287">
    <property type="term" value="F:NAD binding"/>
    <property type="evidence" value="ECO:0007669"/>
    <property type="project" value="InterPro"/>
</dbReference>
<evidence type="ECO:0000256" key="3">
    <source>
        <dbReference type="ARBA" id="ARBA00023027"/>
    </source>
</evidence>
<comment type="caution">
    <text evidence="7">The sequence shown here is derived from an EMBL/GenBank/DDBJ whole genome shotgun (WGS) entry which is preliminary data.</text>
</comment>
<reference evidence="7 8" key="1">
    <citation type="submission" date="2013-04" db="EMBL/GenBank/DDBJ databases">
        <title>The Genome Sequence of Propionimicrobium lymphophilum ACS-093-V-SCH5.</title>
        <authorList>
            <consortium name="The Broad Institute Genomics Platform"/>
            <person name="Earl A."/>
            <person name="Ward D."/>
            <person name="Feldgarden M."/>
            <person name="Gevers D."/>
            <person name="Saerens B."/>
            <person name="Vaneechoutte M."/>
            <person name="Walker B."/>
            <person name="Young S."/>
            <person name="Zeng Q."/>
            <person name="Gargeya S."/>
            <person name="Fitzgerald M."/>
            <person name="Haas B."/>
            <person name="Abouelleil A."/>
            <person name="Allen A.W."/>
            <person name="Alvarado L."/>
            <person name="Arachchi H.M."/>
            <person name="Berlin A.M."/>
            <person name="Chapman S.B."/>
            <person name="Gainer-Dewar J."/>
            <person name="Goldberg J."/>
            <person name="Griggs A."/>
            <person name="Gujja S."/>
            <person name="Hansen M."/>
            <person name="Howarth C."/>
            <person name="Imamovic A."/>
            <person name="Ireland A."/>
            <person name="Larimer J."/>
            <person name="McCowan C."/>
            <person name="Murphy C."/>
            <person name="Pearson M."/>
            <person name="Poon T.W."/>
            <person name="Priest M."/>
            <person name="Roberts A."/>
            <person name="Saif S."/>
            <person name="Shea T."/>
            <person name="Sisk P."/>
            <person name="Sykes S."/>
            <person name="Wortman J."/>
            <person name="Nusbaum C."/>
            <person name="Birren B."/>
        </authorList>
    </citation>
    <scope>NUCLEOTIDE SEQUENCE [LARGE SCALE GENOMIC DNA]</scope>
    <source>
        <strain evidence="7 8">ACS-093-V-SCH5</strain>
    </source>
</reference>